<dbReference type="AlphaFoldDB" id="A0A975YLV5"/>
<sequence>MSRMSAASHESVERGKSLYFLTWRWHFYAGLFVVPFILILAVTGIVMMFDGEIEQARYSDILQVTPQHHQVAVSQQLAAVQSAYPHGIVTEFIPAQAVDVANKFSVRMADGSDRFITVNPYSGEVLGSIDRTQSWYQLANGIHATLLIGDAGDYLLEIAASLGILLLVTGLYLWWPRDNASRSGFLKIRFGSGSRIVMRDMHANLGGVLSIVLLFFLISGLSWTGFWGKTFVQTWNSFPTYYTYGEKPQSKPMTHASLNHGTEKELPWNLELTPMPESTHPVMEEQPMAAGAPSMAGGQPEEAHDHSKMGMGEVHAMGHGALNIDTIMAKAKQMGFGYYRVFFPTGATGVYTVTANTMAGDIHDPRDDQTMHFDQYSGEVLMGVTWQDYTLFAKAMAAGVSLHQGDLSPLNKWLNVVFCLSFILIAVTGGVMWWIRRPAGKGKLSVPPRFEQAGIWKVGLVTLILIGVAFPLAGLSIISVLLLDWLLFSRVARLRYMLS</sequence>
<accession>A0A975YLV5</accession>
<evidence type="ECO:0000313" key="2">
    <source>
        <dbReference type="EMBL" id="QXO16009.1"/>
    </source>
</evidence>
<dbReference type="InterPro" id="IPR005625">
    <property type="entry name" value="PepSY-ass_TM"/>
</dbReference>
<keyword evidence="1" id="KW-1133">Transmembrane helix</keyword>
<protein>
    <submittedName>
        <fullName evidence="2">PepSY domain-containing protein</fullName>
    </submittedName>
</protein>
<feature type="transmembrane region" description="Helical" evidence="1">
    <location>
        <begin position="413"/>
        <end position="435"/>
    </location>
</feature>
<proteinExistence type="predicted"/>
<dbReference type="RefSeq" id="WP_218561813.1">
    <property type="nucleotide sequence ID" value="NZ_CP076642.1"/>
</dbReference>
<evidence type="ECO:0000313" key="3">
    <source>
        <dbReference type="Proteomes" id="UP000694232"/>
    </source>
</evidence>
<dbReference type="EMBL" id="CP076642">
    <property type="protein sequence ID" value="QXO16009.1"/>
    <property type="molecule type" value="Genomic_DNA"/>
</dbReference>
<feature type="transmembrane region" description="Helical" evidence="1">
    <location>
        <begin position="455"/>
        <end position="488"/>
    </location>
</feature>
<dbReference type="Proteomes" id="UP000694232">
    <property type="component" value="Chromosome 2"/>
</dbReference>
<keyword evidence="3" id="KW-1185">Reference proteome</keyword>
<feature type="transmembrane region" description="Helical" evidence="1">
    <location>
        <begin position="25"/>
        <end position="49"/>
    </location>
</feature>
<dbReference type="PANTHER" id="PTHR34219:SF1">
    <property type="entry name" value="PEPSY DOMAIN-CONTAINING PROTEIN"/>
    <property type="match status" value="1"/>
</dbReference>
<feature type="transmembrane region" description="Helical" evidence="1">
    <location>
        <begin position="205"/>
        <end position="227"/>
    </location>
</feature>
<gene>
    <name evidence="2" type="ORF">KNV97_00265</name>
</gene>
<dbReference type="Pfam" id="PF03929">
    <property type="entry name" value="PepSY_TM"/>
    <property type="match status" value="1"/>
</dbReference>
<evidence type="ECO:0000256" key="1">
    <source>
        <dbReference type="SAM" id="Phobius"/>
    </source>
</evidence>
<name>A0A975YLV5_9VIBR</name>
<dbReference type="KEGG" id="vos:KNV97_00265"/>
<reference evidence="2" key="1">
    <citation type="submission" date="2021-06" db="EMBL/GenBank/DDBJ databases">
        <title>Vibrio nov. sp., novel gut bacterium isolated from Yellow Sea oyster.</title>
        <authorList>
            <person name="Muhammad N."/>
            <person name="Nguyen T.H."/>
            <person name="Lee Y.-J."/>
            <person name="Ko J."/>
            <person name="Kim S.-G."/>
        </authorList>
    </citation>
    <scope>NUCLEOTIDE SEQUENCE</scope>
    <source>
        <strain evidence="2">OG9-811</strain>
    </source>
</reference>
<feature type="transmembrane region" description="Helical" evidence="1">
    <location>
        <begin position="154"/>
        <end position="175"/>
    </location>
</feature>
<dbReference type="PANTHER" id="PTHR34219">
    <property type="entry name" value="IRON-REGULATED INNER MEMBRANE PROTEIN-RELATED"/>
    <property type="match status" value="1"/>
</dbReference>
<keyword evidence="1" id="KW-0472">Membrane</keyword>
<keyword evidence="1" id="KW-0812">Transmembrane</keyword>
<organism evidence="2 3">
    <name type="scientific">Vibrio ostreae</name>
    <dbReference type="NCBI Taxonomy" id="2841925"/>
    <lineage>
        <taxon>Bacteria</taxon>
        <taxon>Pseudomonadati</taxon>
        <taxon>Pseudomonadota</taxon>
        <taxon>Gammaproteobacteria</taxon>
        <taxon>Vibrionales</taxon>
        <taxon>Vibrionaceae</taxon>
        <taxon>Vibrio</taxon>
    </lineage>
</organism>